<keyword evidence="1" id="KW-0378">Hydrolase</keyword>
<dbReference type="Pfam" id="PF09411">
    <property type="entry name" value="PagL"/>
    <property type="match status" value="1"/>
</dbReference>
<evidence type="ECO:0000313" key="2">
    <source>
        <dbReference type="Proteomes" id="UP001595818"/>
    </source>
</evidence>
<accession>A0ABV9T081</accession>
<dbReference type="GO" id="GO:0016787">
    <property type="term" value="F:hydrolase activity"/>
    <property type="evidence" value="ECO:0007669"/>
    <property type="project" value="UniProtKB-KW"/>
</dbReference>
<keyword evidence="2" id="KW-1185">Reference proteome</keyword>
<reference evidence="2" key="1">
    <citation type="journal article" date="2019" name="Int. J. Syst. Evol. Microbiol.">
        <title>The Global Catalogue of Microorganisms (GCM) 10K type strain sequencing project: providing services to taxonomists for standard genome sequencing and annotation.</title>
        <authorList>
            <consortium name="The Broad Institute Genomics Platform"/>
            <consortium name="The Broad Institute Genome Sequencing Center for Infectious Disease"/>
            <person name="Wu L."/>
            <person name="Ma J."/>
        </authorList>
    </citation>
    <scope>NUCLEOTIDE SEQUENCE [LARGE SCALE GENOMIC DNA]</scope>
    <source>
        <strain evidence="2">CGMCC 4.7466</strain>
    </source>
</reference>
<name>A0ABV9T081_9BACT</name>
<organism evidence="1 2">
    <name type="scientific">Negadavirga shengliensis</name>
    <dbReference type="NCBI Taxonomy" id="1389218"/>
    <lineage>
        <taxon>Bacteria</taxon>
        <taxon>Pseudomonadati</taxon>
        <taxon>Bacteroidota</taxon>
        <taxon>Cytophagia</taxon>
        <taxon>Cytophagales</taxon>
        <taxon>Cyclobacteriaceae</taxon>
        <taxon>Negadavirga</taxon>
    </lineage>
</organism>
<gene>
    <name evidence="1" type="ORF">ACFPFU_09280</name>
</gene>
<sequence length="343" mass="38825">MLLILYLGTHATAQKVSRWTGELQKGIIVAHATDLIPVADSQPFGFRAGFDVLQKSRDAWHACHCHHFLGIDFSYHNFNNREILGSALSLSGAFEPVIWHNKNWLLSVRSGMGISYITRVYDEEFNPDNNFFSSPISFLLFISPKISYKLSERWMSSLTLHYNHISNGGQRQPNRGMNFPTLGIGISYLVRDLDLPDHEAEKASKKVAWHADFFGTMRDDPVNPGRKPSFGVSAGSIYRIGRVNGLGAGAEINWDLAANEISGSGNAAILGTYFSHHFLFGRFDFSQRMTWYIQKPVGYQPDRTFFQRYILSYEIFKGVRVGVGLKTHGHVAENIDFRIGWRK</sequence>
<dbReference type="EMBL" id="JBHSJJ010000004">
    <property type="protein sequence ID" value="MFC4871877.1"/>
    <property type="molecule type" value="Genomic_DNA"/>
</dbReference>
<proteinExistence type="predicted"/>
<dbReference type="Proteomes" id="UP001595818">
    <property type="component" value="Unassembled WGS sequence"/>
</dbReference>
<protein>
    <submittedName>
        <fullName evidence="1">Acyloxyacyl hydrolase</fullName>
    </submittedName>
</protein>
<dbReference type="Gene3D" id="2.40.160.20">
    <property type="match status" value="1"/>
</dbReference>
<dbReference type="InterPro" id="IPR018550">
    <property type="entry name" value="Lipid-A_deacylase-rel"/>
</dbReference>
<evidence type="ECO:0000313" key="1">
    <source>
        <dbReference type="EMBL" id="MFC4871877.1"/>
    </source>
</evidence>
<comment type="caution">
    <text evidence="1">The sequence shown here is derived from an EMBL/GenBank/DDBJ whole genome shotgun (WGS) entry which is preliminary data.</text>
</comment>